<keyword evidence="5" id="KW-0378">Hydrolase</keyword>
<organism evidence="11 12">
    <name type="scientific">Chlorobaculum limnaeum</name>
    <dbReference type="NCBI Taxonomy" id="274537"/>
    <lineage>
        <taxon>Bacteria</taxon>
        <taxon>Pseudomonadati</taxon>
        <taxon>Chlorobiota</taxon>
        <taxon>Chlorobiia</taxon>
        <taxon>Chlorobiales</taxon>
        <taxon>Chlorobiaceae</taxon>
        <taxon>Chlorobaculum</taxon>
    </lineage>
</organism>
<dbReference type="PROSITE" id="PS00143">
    <property type="entry name" value="INSULINASE"/>
    <property type="match status" value="1"/>
</dbReference>
<dbReference type="Pfam" id="PF00675">
    <property type="entry name" value="Peptidase_M16"/>
    <property type="match status" value="2"/>
</dbReference>
<dbReference type="EMBL" id="CP017305">
    <property type="protein sequence ID" value="AOS83194.1"/>
    <property type="molecule type" value="Genomic_DNA"/>
</dbReference>
<dbReference type="PANTHER" id="PTHR43690">
    <property type="entry name" value="NARDILYSIN"/>
    <property type="match status" value="1"/>
</dbReference>
<feature type="domain" description="Peptidase M16 C-terminal" evidence="10">
    <location>
        <begin position="269"/>
        <end position="439"/>
    </location>
</feature>
<reference evidence="11" key="1">
    <citation type="submission" date="2016-09" db="EMBL/GenBank/DDBJ databases">
        <title>Genome sequence of Chlorobaculum limnaeum.</title>
        <authorList>
            <person name="Liu Z."/>
            <person name="Tank M."/>
            <person name="Bryant D.A."/>
        </authorList>
    </citation>
    <scope>NUCLEOTIDE SEQUENCE [LARGE SCALE GENOMIC DNA]</scope>
    <source>
        <strain evidence="11">DSM 1677</strain>
    </source>
</reference>
<feature type="domain" description="Peptidase M16 C-terminal" evidence="10">
    <location>
        <begin position="750"/>
        <end position="889"/>
    </location>
</feature>
<dbReference type="SUPFAM" id="SSF63411">
    <property type="entry name" value="LuxS/MPP-like metallohydrolase"/>
    <property type="match status" value="4"/>
</dbReference>
<protein>
    <submittedName>
        <fullName evidence="11">Peptidase M16</fullName>
    </submittedName>
</protein>
<dbReference type="InterPro" id="IPR011249">
    <property type="entry name" value="Metalloenz_LuxS/M16"/>
</dbReference>
<evidence type="ECO:0000256" key="2">
    <source>
        <dbReference type="ARBA" id="ARBA00007261"/>
    </source>
</evidence>
<name>A0A1D8D4C8_CHLLM</name>
<keyword evidence="7" id="KW-0482">Metalloprotease</keyword>
<keyword evidence="4" id="KW-0479">Metal-binding</keyword>
<dbReference type="PANTHER" id="PTHR43690:SF17">
    <property type="entry name" value="PROTEIN YHJJ"/>
    <property type="match status" value="1"/>
</dbReference>
<feature type="domain" description="Peptidase M16 N-terminal" evidence="9">
    <location>
        <begin position="598"/>
        <end position="692"/>
    </location>
</feature>
<evidence type="ECO:0000256" key="6">
    <source>
        <dbReference type="ARBA" id="ARBA00022833"/>
    </source>
</evidence>
<dbReference type="Proteomes" id="UP000095185">
    <property type="component" value="Chromosome"/>
</dbReference>
<dbReference type="InterPro" id="IPR050626">
    <property type="entry name" value="Peptidase_M16"/>
</dbReference>
<dbReference type="GO" id="GO:0046872">
    <property type="term" value="F:metal ion binding"/>
    <property type="evidence" value="ECO:0007669"/>
    <property type="project" value="UniProtKB-KW"/>
</dbReference>
<evidence type="ECO:0000259" key="10">
    <source>
        <dbReference type="Pfam" id="PF05193"/>
    </source>
</evidence>
<comment type="similarity">
    <text evidence="2 8">Belongs to the peptidase M16 family.</text>
</comment>
<evidence type="ECO:0000259" key="9">
    <source>
        <dbReference type="Pfam" id="PF00675"/>
    </source>
</evidence>
<accession>A0A1D8D4C8</accession>
<dbReference type="GO" id="GO:0006508">
    <property type="term" value="P:proteolysis"/>
    <property type="evidence" value="ECO:0007669"/>
    <property type="project" value="UniProtKB-KW"/>
</dbReference>
<proteinExistence type="inferred from homology"/>
<sequence>MSNGSLLKSTGRVLAIGLALLHLISCRSIMTETKTNQNESYPYTTVPGDSLHTRIYRLKNGLTVYMSPYHDEPRIYTSIAVRAGSKNDPAETTGLAHYLEHMLFKGTDSIGSLDYAKEHTELEKIIELYEKYRATSDPEHRAAIYRDIDSISNVAAQFTVPNEYDKLLNSIGAKGTNAYTWVEQTVYINDIPSNELDRWLTIEAERFRNPVMRLFHTELETVYEEKNMTMDSDSRKLWEELFGGLFTRHTYGTQTTIGKAEHLKKPSIKNVIDYYRSWYVPNNMAICIAGDFDPDATIRLIDEKFSKLEPKEVPEFHPPVEPAIAKPVVRTVTGPEAEELVLGFRFGGADSRDADMLALVDKILFNQTAGLIDLNLNQQQKVLEGGSMLVLMKDYSAHILSAKPREGQSLDEVKALLLEQLDLVRKGEFPDWLVTAVINDMKLEELKSYESNRGRSEAFVDAFVWGMAWDRQVSRFERLEKITKAEIVEFAKQHYGKNYVAIYKKHGQRESEAKIQKPPITPIKVNRDRSSDFAEKLLAKKSGEVQPVFVDFKKDIGYHDLTPEISLNYVANRENELYSLYLMFDAGSNQNRKIDTALDYLSYLGTSRLSPAEFSQELYRLGAEFTVLTSDDYVYLKLSGLRENFPQAIALLDELLQDAQPDAPALEKLKEGIRKERADEKLSKRKILFEAMVNYGKYGPKSPFTNVLSDEEIDKLTPEELLGEIRNFMNYRHRVLYYGPDSPEKLMTELLSMRHFGQAFRPVPESDPYVELETAKNHVYVVDYDMTQAEIIMLSRSEGYDATTVPLVTLFNEYYGGGMSSVVFQEMREAKALAYSVFSVYRLPKEKERHSYLFSYIGTQADKLPEALEGFQALMQKLPESPELFASAKAGIDQKIRTEHLTRGDVLFALEEARRLGLDHDIREDVFRETPGMEFSDIEKFHETRFRNKPQIMLVLGKKEQLDLETLRKYGEISFLTLREIFGY</sequence>
<feature type="domain" description="Peptidase M16 N-terminal" evidence="9">
    <location>
        <begin position="74"/>
        <end position="119"/>
    </location>
</feature>
<keyword evidence="12" id="KW-1185">Reference proteome</keyword>
<evidence type="ECO:0000256" key="3">
    <source>
        <dbReference type="ARBA" id="ARBA00022670"/>
    </source>
</evidence>
<dbReference type="InterPro" id="IPR011765">
    <property type="entry name" value="Pept_M16_N"/>
</dbReference>
<dbReference type="InterPro" id="IPR007863">
    <property type="entry name" value="Peptidase_M16_C"/>
</dbReference>
<comment type="cofactor">
    <cofactor evidence="1">
        <name>Zn(2+)</name>
        <dbReference type="ChEBI" id="CHEBI:29105"/>
    </cofactor>
</comment>
<evidence type="ECO:0000256" key="8">
    <source>
        <dbReference type="RuleBase" id="RU004447"/>
    </source>
</evidence>
<keyword evidence="6" id="KW-0862">Zinc</keyword>
<evidence type="ECO:0000256" key="4">
    <source>
        <dbReference type="ARBA" id="ARBA00022723"/>
    </source>
</evidence>
<dbReference type="GO" id="GO:0004222">
    <property type="term" value="F:metalloendopeptidase activity"/>
    <property type="evidence" value="ECO:0007669"/>
    <property type="project" value="InterPro"/>
</dbReference>
<evidence type="ECO:0000256" key="7">
    <source>
        <dbReference type="ARBA" id="ARBA00023049"/>
    </source>
</evidence>
<evidence type="ECO:0000313" key="11">
    <source>
        <dbReference type="EMBL" id="AOS83194.1"/>
    </source>
</evidence>
<dbReference type="InterPro" id="IPR001431">
    <property type="entry name" value="Pept_M16_Zn_BS"/>
</dbReference>
<evidence type="ECO:0000313" key="12">
    <source>
        <dbReference type="Proteomes" id="UP000095185"/>
    </source>
</evidence>
<dbReference type="STRING" id="274537.BIU88_02950"/>
<dbReference type="KEGG" id="clz:BIU88_02950"/>
<evidence type="ECO:0000256" key="1">
    <source>
        <dbReference type="ARBA" id="ARBA00001947"/>
    </source>
</evidence>
<keyword evidence="3" id="KW-0645">Protease</keyword>
<dbReference type="Gene3D" id="3.30.830.10">
    <property type="entry name" value="Metalloenzyme, LuxS/M16 peptidase-like"/>
    <property type="match status" value="4"/>
</dbReference>
<dbReference type="Pfam" id="PF05193">
    <property type="entry name" value="Peptidase_M16_C"/>
    <property type="match status" value="2"/>
</dbReference>
<dbReference type="AlphaFoldDB" id="A0A1D8D4C8"/>
<evidence type="ECO:0000256" key="5">
    <source>
        <dbReference type="ARBA" id="ARBA00022801"/>
    </source>
</evidence>
<gene>
    <name evidence="11" type="ORF">BIU88_02950</name>
</gene>